<name>A0A1W1BG81_9ZZZZ</name>
<reference evidence="1" key="1">
    <citation type="submission" date="2016-10" db="EMBL/GenBank/DDBJ databases">
        <authorList>
            <person name="de Groot N.N."/>
        </authorList>
    </citation>
    <scope>NUCLEOTIDE SEQUENCE</scope>
</reference>
<dbReference type="AlphaFoldDB" id="A0A1W1BG81"/>
<proteinExistence type="predicted"/>
<dbReference type="EMBL" id="FPHK01000001">
    <property type="protein sequence ID" value="SFV52478.1"/>
    <property type="molecule type" value="Genomic_DNA"/>
</dbReference>
<evidence type="ECO:0000313" key="1">
    <source>
        <dbReference type="EMBL" id="SFV52478.1"/>
    </source>
</evidence>
<organism evidence="1">
    <name type="scientific">hydrothermal vent metagenome</name>
    <dbReference type="NCBI Taxonomy" id="652676"/>
    <lineage>
        <taxon>unclassified sequences</taxon>
        <taxon>metagenomes</taxon>
        <taxon>ecological metagenomes</taxon>
    </lineage>
</organism>
<gene>
    <name evidence="1" type="ORF">MNB_SM-6-970</name>
</gene>
<accession>A0A1W1BG81</accession>
<protein>
    <submittedName>
        <fullName evidence="1">Uncharacterized protein</fullName>
    </submittedName>
</protein>
<sequence>MLVVVPMDSTDVQKAKITPVLEAKTWAQLRIEEGELVEVLHADAYDAFEEWPEAVVVCGDGEPVMDFINMSMIVLVAHTQKTIDEIVEAFLFRELHDLAY</sequence>